<comment type="similarity">
    <text evidence="1 5">Belongs to the universal ribosomal protein uL13 family.</text>
</comment>
<dbReference type="InterPro" id="IPR005822">
    <property type="entry name" value="Ribosomal_uL13"/>
</dbReference>
<dbReference type="PIRSF" id="PIRSF002181">
    <property type="entry name" value="Ribosomal_L13"/>
    <property type="match status" value="1"/>
</dbReference>
<evidence type="ECO:0000256" key="2">
    <source>
        <dbReference type="ARBA" id="ARBA00022980"/>
    </source>
</evidence>
<evidence type="ECO:0000256" key="4">
    <source>
        <dbReference type="ARBA" id="ARBA00035201"/>
    </source>
</evidence>
<reference evidence="6 7" key="2">
    <citation type="journal article" date="2010" name="Stand. Genomic Sci.">
        <title>Complete genome sequence of Sebaldella termitidis type strain (NCTC 11300).</title>
        <authorList>
            <person name="Harmon-Smith M."/>
            <person name="Celia L."/>
            <person name="Chertkov O."/>
            <person name="Lapidus A."/>
            <person name="Copeland A."/>
            <person name="Glavina Del Rio T."/>
            <person name="Nolan M."/>
            <person name="Lucas S."/>
            <person name="Tice H."/>
            <person name="Cheng J.F."/>
            <person name="Han C."/>
            <person name="Detter J.C."/>
            <person name="Bruce D."/>
            <person name="Goodwin L."/>
            <person name="Pitluck S."/>
            <person name="Pati A."/>
            <person name="Liolios K."/>
            <person name="Ivanova N."/>
            <person name="Mavromatis K."/>
            <person name="Mikhailova N."/>
            <person name="Chen A."/>
            <person name="Palaniappan K."/>
            <person name="Land M."/>
            <person name="Hauser L."/>
            <person name="Chang Y.J."/>
            <person name="Jeffries C.D."/>
            <person name="Brettin T."/>
            <person name="Goker M."/>
            <person name="Beck B."/>
            <person name="Bristow J."/>
            <person name="Eisen J.A."/>
            <person name="Markowitz V."/>
            <person name="Hugenholtz P."/>
            <person name="Kyrpides N.C."/>
            <person name="Klenk H.P."/>
            <person name="Chen F."/>
        </authorList>
    </citation>
    <scope>NUCLEOTIDE SEQUENCE [LARGE SCALE GENOMIC DNA]</scope>
    <source>
        <strain evidence="7">ATCC 33386 / NCTC 11300</strain>
    </source>
</reference>
<dbReference type="GO" id="GO:0006412">
    <property type="term" value="P:translation"/>
    <property type="evidence" value="ECO:0007669"/>
    <property type="project" value="UniProtKB-UniRule"/>
</dbReference>
<comment type="subunit">
    <text evidence="5">Part of the 50S ribosomal subunit.</text>
</comment>
<comment type="function">
    <text evidence="5">This protein is one of the early assembly proteins of the 50S ribosomal subunit, although it is not seen to bind rRNA by itself. It is important during the early stages of 50S assembly.</text>
</comment>
<dbReference type="KEGG" id="str:Sterm_2727"/>
<protein>
    <recommendedName>
        <fullName evidence="4 5">Large ribosomal subunit protein uL13</fullName>
    </recommendedName>
</protein>
<dbReference type="EMBL" id="CP001739">
    <property type="protein sequence ID" value="ACZ09572.1"/>
    <property type="molecule type" value="Genomic_DNA"/>
</dbReference>
<dbReference type="GO" id="GO:0003735">
    <property type="term" value="F:structural constituent of ribosome"/>
    <property type="evidence" value="ECO:0007669"/>
    <property type="project" value="InterPro"/>
</dbReference>
<dbReference type="SUPFAM" id="SSF52161">
    <property type="entry name" value="Ribosomal protein L13"/>
    <property type="match status" value="1"/>
</dbReference>
<dbReference type="eggNOG" id="COG0102">
    <property type="taxonomic scope" value="Bacteria"/>
</dbReference>
<dbReference type="InterPro" id="IPR005823">
    <property type="entry name" value="Ribosomal_uL13_bac-type"/>
</dbReference>
<proteinExistence type="inferred from homology"/>
<evidence type="ECO:0000256" key="5">
    <source>
        <dbReference type="HAMAP-Rule" id="MF_01366"/>
    </source>
</evidence>
<accession>D1AMJ8</accession>
<dbReference type="GO" id="GO:0017148">
    <property type="term" value="P:negative regulation of translation"/>
    <property type="evidence" value="ECO:0007669"/>
    <property type="project" value="TreeGrafter"/>
</dbReference>
<dbReference type="GO" id="GO:0003729">
    <property type="term" value="F:mRNA binding"/>
    <property type="evidence" value="ECO:0007669"/>
    <property type="project" value="UniProtKB-ARBA"/>
</dbReference>
<dbReference type="PANTHER" id="PTHR11545">
    <property type="entry name" value="RIBOSOMAL PROTEIN L13"/>
    <property type="match status" value="1"/>
</dbReference>
<organism evidence="6 7">
    <name type="scientific">Sebaldella termitidis (strain ATCC 33386 / NCTC 11300)</name>
    <dbReference type="NCBI Taxonomy" id="526218"/>
    <lineage>
        <taxon>Bacteria</taxon>
        <taxon>Fusobacteriati</taxon>
        <taxon>Fusobacteriota</taxon>
        <taxon>Fusobacteriia</taxon>
        <taxon>Fusobacteriales</taxon>
        <taxon>Leptotrichiaceae</taxon>
        <taxon>Sebaldella</taxon>
    </lineage>
</organism>
<keyword evidence="3 5" id="KW-0687">Ribonucleoprotein</keyword>
<keyword evidence="2 5" id="KW-0689">Ribosomal protein</keyword>
<dbReference type="InterPro" id="IPR036899">
    <property type="entry name" value="Ribosomal_uL13_sf"/>
</dbReference>
<dbReference type="GO" id="GO:0022625">
    <property type="term" value="C:cytosolic large ribosomal subunit"/>
    <property type="evidence" value="ECO:0007669"/>
    <property type="project" value="TreeGrafter"/>
</dbReference>
<evidence type="ECO:0000256" key="3">
    <source>
        <dbReference type="ARBA" id="ARBA00023274"/>
    </source>
</evidence>
<dbReference type="PANTHER" id="PTHR11545:SF2">
    <property type="entry name" value="LARGE RIBOSOMAL SUBUNIT PROTEIN UL13M"/>
    <property type="match status" value="1"/>
</dbReference>
<dbReference type="CDD" id="cd00392">
    <property type="entry name" value="Ribosomal_L13"/>
    <property type="match status" value="1"/>
</dbReference>
<evidence type="ECO:0000313" key="7">
    <source>
        <dbReference type="Proteomes" id="UP000000845"/>
    </source>
</evidence>
<evidence type="ECO:0000256" key="1">
    <source>
        <dbReference type="ARBA" id="ARBA00006227"/>
    </source>
</evidence>
<gene>
    <name evidence="5" type="primary">rplM</name>
    <name evidence="6" type="ordered locus">Sterm_2727</name>
</gene>
<dbReference type="NCBIfam" id="TIGR01066">
    <property type="entry name" value="rplM_bact"/>
    <property type="match status" value="1"/>
</dbReference>
<dbReference type="STRING" id="526218.Sterm_2727"/>
<dbReference type="Pfam" id="PF00572">
    <property type="entry name" value="Ribosomal_L13"/>
    <property type="match status" value="1"/>
</dbReference>
<name>D1AMJ8_SEBTE</name>
<dbReference type="Gene3D" id="3.90.1180.10">
    <property type="entry name" value="Ribosomal protein L13"/>
    <property type="match status" value="1"/>
</dbReference>
<reference evidence="7" key="1">
    <citation type="submission" date="2009-09" db="EMBL/GenBank/DDBJ databases">
        <title>The complete chromosome of Sebaldella termitidis ATCC 33386.</title>
        <authorList>
            <consortium name="US DOE Joint Genome Institute (JGI-PGF)"/>
            <person name="Lucas S."/>
            <person name="Copeland A."/>
            <person name="Lapidus A."/>
            <person name="Glavina del Rio T."/>
            <person name="Dalin E."/>
            <person name="Tice H."/>
            <person name="Bruce D."/>
            <person name="Goodwin L."/>
            <person name="Pitluck S."/>
            <person name="Kyrpides N."/>
            <person name="Mavromatis K."/>
            <person name="Ivanova N."/>
            <person name="Mikhailova N."/>
            <person name="Sims D."/>
            <person name="Meincke L."/>
            <person name="Brettin T."/>
            <person name="Detter J.C."/>
            <person name="Han C."/>
            <person name="Larimer F."/>
            <person name="Land M."/>
            <person name="Hauser L."/>
            <person name="Markowitz V."/>
            <person name="Cheng J.F."/>
            <person name="Hugenholtz P."/>
            <person name="Woyke T."/>
            <person name="Wu D."/>
            <person name="Eisen J.A."/>
        </authorList>
    </citation>
    <scope>NUCLEOTIDE SEQUENCE [LARGE SCALE GENOMIC DNA]</scope>
    <source>
        <strain evidence="7">ATCC 33386 / NCTC 11300</strain>
    </source>
</reference>
<sequence>MNNKYTKNLKKEEVVRNWYEIDAEGKVLGKIAVEIAVRLMGKHKPIYTPHVDGGDFVVVTNADKFVVTGNKMLDKKYYRHSGYPGGLKTRSLEEMLDKKPTEVIRIAVKNMLPKNKLGREMINRLKIYKGTDHRHDAQKPEKIEL</sequence>
<dbReference type="HOGENOM" id="CLU_082184_2_2_0"/>
<evidence type="ECO:0000313" key="6">
    <source>
        <dbReference type="EMBL" id="ACZ09572.1"/>
    </source>
</evidence>
<dbReference type="Proteomes" id="UP000000845">
    <property type="component" value="Chromosome"/>
</dbReference>
<dbReference type="RefSeq" id="WP_012862166.1">
    <property type="nucleotide sequence ID" value="NC_013517.1"/>
</dbReference>
<dbReference type="HAMAP" id="MF_01366">
    <property type="entry name" value="Ribosomal_uL13"/>
    <property type="match status" value="1"/>
</dbReference>
<dbReference type="AlphaFoldDB" id="D1AMJ8"/>
<keyword evidence="7" id="KW-1185">Reference proteome</keyword>
<dbReference type="FunFam" id="3.90.1180.10:FF:000001">
    <property type="entry name" value="50S ribosomal protein L13"/>
    <property type="match status" value="1"/>
</dbReference>